<dbReference type="FunFam" id="3.30.470.30:FF:000001">
    <property type="entry name" value="DNA ligase"/>
    <property type="match status" value="1"/>
</dbReference>
<dbReference type="GO" id="GO:0006281">
    <property type="term" value="P:DNA repair"/>
    <property type="evidence" value="ECO:0007669"/>
    <property type="project" value="UniProtKB-KW"/>
</dbReference>
<feature type="binding site" evidence="15">
    <location>
        <position position="285"/>
    </location>
    <ligand>
        <name>NAD(+)</name>
        <dbReference type="ChEBI" id="CHEBI:57540"/>
    </ligand>
</feature>
<dbReference type="Pfam" id="PF03120">
    <property type="entry name" value="OB_DNA_ligase"/>
    <property type="match status" value="1"/>
</dbReference>
<keyword evidence="8 15" id="KW-0862">Zinc</keyword>
<evidence type="ECO:0000256" key="16">
    <source>
        <dbReference type="RuleBase" id="RU000618"/>
    </source>
</evidence>
<dbReference type="SUPFAM" id="SSF50249">
    <property type="entry name" value="Nucleic acid-binding proteins"/>
    <property type="match status" value="1"/>
</dbReference>
<evidence type="ECO:0000256" key="6">
    <source>
        <dbReference type="ARBA" id="ARBA00022723"/>
    </source>
</evidence>
<dbReference type="SMART" id="SM00292">
    <property type="entry name" value="BRCT"/>
    <property type="match status" value="1"/>
</dbReference>
<dbReference type="SUPFAM" id="SSF56091">
    <property type="entry name" value="DNA ligase/mRNA capping enzyme, catalytic domain"/>
    <property type="match status" value="1"/>
</dbReference>
<evidence type="ECO:0000313" key="18">
    <source>
        <dbReference type="Proteomes" id="UP000062260"/>
    </source>
</evidence>
<evidence type="ECO:0000256" key="7">
    <source>
        <dbReference type="ARBA" id="ARBA00022763"/>
    </source>
</evidence>
<dbReference type="InterPro" id="IPR036420">
    <property type="entry name" value="BRCT_dom_sf"/>
</dbReference>
<dbReference type="GO" id="GO:0046872">
    <property type="term" value="F:metal ion binding"/>
    <property type="evidence" value="ECO:0007669"/>
    <property type="project" value="UniProtKB-KW"/>
</dbReference>
<dbReference type="OrthoDB" id="9759736at2"/>
<evidence type="ECO:0000256" key="2">
    <source>
        <dbReference type="ARBA" id="ARBA00012722"/>
    </source>
</evidence>
<dbReference type="CDD" id="cd17748">
    <property type="entry name" value="BRCT_DNA_ligase_like"/>
    <property type="match status" value="1"/>
</dbReference>
<dbReference type="PANTHER" id="PTHR23389">
    <property type="entry name" value="CHROMOSOME TRANSMISSION FIDELITY FACTOR 18"/>
    <property type="match status" value="1"/>
</dbReference>
<sequence>MSKADLRRLVDLTDQLNQYAYQYYVLDQPTITDAEYDQLYQELLALEAQYPDYVQADSPSHRVGMLAQSGLEKVTHETPMLSLANAFNQEDLARFVASSQAASEGPVTYVGELKIDGLSVSLRYQDGRLVQAATRGDGQIGEDITNNVRTIASVPLKLPEPLDIEVRGEIFMPKASFLALNQAREDQGLPTFANPRNSAAGSIRQLDSRITAQRKLDVFLYSGVFSPDLGLASQSQMLAQFKEWGFHINDQTRSLTGLADMWDFVEEMTSQRHDLPYDIDGIVFKVDDFDQQAQLGHTVKAPRWAIAYKFPAEEQATRIRDIEWTVGRTGVVTPTAVMDPVLLAGSTVSRASLHNADLIQEKDIRLGDQVKIHKAGDIIPEVIAVDLDQRPADSQPYQIPSQCPECQSDLIHLDDEVALRCVNPACPAQAKEKLYHFVSRDAMNVTGLGPKVLEQLYDRRLVKDPSDLYQLEKDQLLTLDKIGDKSADNLLAALSASKENSLDRLVFGLGIRHVGSKAARDIASHYPTMAAILAANQEELAQIDGIGQVIANSVVEYFDNEDVQALIEKLANLGVNMIYQGPRPGQTSDLDSFWQGKTVVLTGKMATYSRPEAKKLIEAQGGKVTGSVSRNTDILIAGSDAGSKLAKAQYLGVTIFSEADMLDQL</sequence>
<evidence type="ECO:0000256" key="3">
    <source>
        <dbReference type="ARBA" id="ARBA00013308"/>
    </source>
</evidence>
<evidence type="ECO:0000256" key="1">
    <source>
        <dbReference type="ARBA" id="ARBA00004067"/>
    </source>
</evidence>
<dbReference type="EC" id="6.5.1.2" evidence="2 15"/>
<dbReference type="Proteomes" id="UP000062260">
    <property type="component" value="Chromosome"/>
</dbReference>
<feature type="binding site" evidence="15">
    <location>
        <position position="421"/>
    </location>
    <ligand>
        <name>Zn(2+)</name>
        <dbReference type="ChEBI" id="CHEBI:29105"/>
    </ligand>
</feature>
<dbReference type="InterPro" id="IPR041663">
    <property type="entry name" value="DisA/LigA_HHH"/>
</dbReference>
<feature type="binding site" evidence="15">
    <location>
        <position position="426"/>
    </location>
    <ligand>
        <name>Zn(2+)</name>
        <dbReference type="ChEBI" id="CHEBI:29105"/>
    </ligand>
</feature>
<keyword evidence="4 15" id="KW-0436">Ligase</keyword>
<evidence type="ECO:0000256" key="4">
    <source>
        <dbReference type="ARBA" id="ARBA00022598"/>
    </source>
</evidence>
<dbReference type="SMART" id="SM00278">
    <property type="entry name" value="HhH1"/>
    <property type="match status" value="3"/>
</dbReference>
<dbReference type="PIRSF" id="PIRSF001604">
    <property type="entry name" value="LigA"/>
    <property type="match status" value="1"/>
</dbReference>
<feature type="binding site" evidence="15">
    <location>
        <position position="403"/>
    </location>
    <ligand>
        <name>Zn(2+)</name>
        <dbReference type="ChEBI" id="CHEBI:29105"/>
    </ligand>
</feature>
<dbReference type="PANTHER" id="PTHR23389:SF9">
    <property type="entry name" value="DNA LIGASE"/>
    <property type="match status" value="1"/>
</dbReference>
<accession>A0A0X8FLE9</accession>
<evidence type="ECO:0000256" key="13">
    <source>
        <dbReference type="ARBA" id="ARBA00034005"/>
    </source>
</evidence>
<dbReference type="KEGG" id="auh:AWM75_05355"/>
<evidence type="ECO:0000256" key="11">
    <source>
        <dbReference type="ARBA" id="ARBA00023204"/>
    </source>
</evidence>
<dbReference type="InterPro" id="IPR018239">
    <property type="entry name" value="DNA_ligase_AS"/>
</dbReference>
<dbReference type="GO" id="GO:0003911">
    <property type="term" value="F:DNA ligase (NAD+) activity"/>
    <property type="evidence" value="ECO:0007669"/>
    <property type="project" value="UniProtKB-UniRule"/>
</dbReference>
<dbReference type="Pfam" id="PF14520">
    <property type="entry name" value="HHH_5"/>
    <property type="match status" value="1"/>
</dbReference>
<dbReference type="SUPFAM" id="SSF47781">
    <property type="entry name" value="RuvA domain 2-like"/>
    <property type="match status" value="1"/>
</dbReference>
<keyword evidence="18" id="KW-1185">Reference proteome</keyword>
<dbReference type="Gene3D" id="1.10.287.610">
    <property type="entry name" value="Helix hairpin bin"/>
    <property type="match status" value="1"/>
</dbReference>
<evidence type="ECO:0000256" key="9">
    <source>
        <dbReference type="ARBA" id="ARBA00022842"/>
    </source>
</evidence>
<dbReference type="InterPro" id="IPR010994">
    <property type="entry name" value="RuvA_2-like"/>
</dbReference>
<comment type="catalytic activity">
    <reaction evidence="13 15 16">
        <text>NAD(+) + (deoxyribonucleotide)n-3'-hydroxyl + 5'-phospho-(deoxyribonucleotide)m = (deoxyribonucleotide)n+m + AMP + beta-nicotinamide D-nucleotide.</text>
        <dbReference type="EC" id="6.5.1.2"/>
    </reaction>
</comment>
<dbReference type="InterPro" id="IPR001679">
    <property type="entry name" value="DNA_ligase"/>
</dbReference>
<evidence type="ECO:0000313" key="17">
    <source>
        <dbReference type="EMBL" id="AMB99455.1"/>
    </source>
</evidence>
<dbReference type="Pfam" id="PF03119">
    <property type="entry name" value="DNA_ligase_ZBD"/>
    <property type="match status" value="1"/>
</dbReference>
<dbReference type="EMBL" id="CP014163">
    <property type="protein sequence ID" value="AMB99455.1"/>
    <property type="molecule type" value="Genomic_DNA"/>
</dbReference>
<dbReference type="Gene3D" id="3.40.50.10190">
    <property type="entry name" value="BRCT domain"/>
    <property type="match status" value="1"/>
</dbReference>
<dbReference type="InterPro" id="IPR004149">
    <property type="entry name" value="Znf_DNAligase_C4"/>
</dbReference>
<dbReference type="PROSITE" id="PS01055">
    <property type="entry name" value="DNA_LIGASE_N1"/>
    <property type="match status" value="1"/>
</dbReference>
<dbReference type="InterPro" id="IPR033136">
    <property type="entry name" value="DNA_ligase_CS"/>
</dbReference>
<dbReference type="Pfam" id="PF12826">
    <property type="entry name" value="HHH_2"/>
    <property type="match status" value="1"/>
</dbReference>
<feature type="binding site" evidence="15">
    <location>
        <begin position="82"/>
        <end position="83"/>
    </location>
    <ligand>
        <name>NAD(+)</name>
        <dbReference type="ChEBI" id="CHEBI:57540"/>
    </ligand>
</feature>
<keyword evidence="12 15" id="KW-0464">Manganese</keyword>
<comment type="cofactor">
    <cofactor evidence="15">
        <name>Mg(2+)</name>
        <dbReference type="ChEBI" id="CHEBI:18420"/>
    </cofactor>
    <cofactor evidence="15">
        <name>Mn(2+)</name>
        <dbReference type="ChEBI" id="CHEBI:29035"/>
    </cofactor>
</comment>
<dbReference type="SMART" id="SM00532">
    <property type="entry name" value="LIGANc"/>
    <property type="match status" value="1"/>
</dbReference>
<dbReference type="InterPro" id="IPR013840">
    <property type="entry name" value="DNAligase_N"/>
</dbReference>
<dbReference type="HAMAP" id="MF_01588">
    <property type="entry name" value="DNA_ligase_A"/>
    <property type="match status" value="1"/>
</dbReference>
<keyword evidence="7 15" id="KW-0227">DNA damage</keyword>
<keyword evidence="9 15" id="KW-0460">Magnesium</keyword>
<dbReference type="Gene3D" id="2.40.50.140">
    <property type="entry name" value="Nucleic acid-binding proteins"/>
    <property type="match status" value="1"/>
</dbReference>
<dbReference type="FunFam" id="1.10.150.20:FF:000006">
    <property type="entry name" value="DNA ligase"/>
    <property type="match status" value="1"/>
</dbReference>
<dbReference type="SUPFAM" id="SSF52113">
    <property type="entry name" value="BRCT domain"/>
    <property type="match status" value="1"/>
</dbReference>
<feature type="binding site" evidence="15">
    <location>
        <position position="309"/>
    </location>
    <ligand>
        <name>NAD(+)</name>
        <dbReference type="ChEBI" id="CHEBI:57540"/>
    </ligand>
</feature>
<dbReference type="PROSITE" id="PS01056">
    <property type="entry name" value="DNA_LIGASE_N2"/>
    <property type="match status" value="1"/>
</dbReference>
<evidence type="ECO:0000256" key="5">
    <source>
        <dbReference type="ARBA" id="ARBA00022705"/>
    </source>
</evidence>
<dbReference type="GO" id="GO:0005829">
    <property type="term" value="C:cytosol"/>
    <property type="evidence" value="ECO:0007669"/>
    <property type="project" value="TreeGrafter"/>
</dbReference>
<comment type="similarity">
    <text evidence="14 15">Belongs to the NAD-dependent DNA ligase family. LigA subfamily.</text>
</comment>
<dbReference type="FunFam" id="2.40.50.140:FF:000012">
    <property type="entry name" value="DNA ligase"/>
    <property type="match status" value="1"/>
</dbReference>
<dbReference type="FunFam" id="1.10.150.20:FF:000007">
    <property type="entry name" value="DNA ligase"/>
    <property type="match status" value="1"/>
</dbReference>
<dbReference type="InterPro" id="IPR001357">
    <property type="entry name" value="BRCT_dom"/>
</dbReference>
<reference evidence="18" key="2">
    <citation type="submission" date="2016-01" db="EMBL/GenBank/DDBJ databases">
        <title>Six Aerococcus type strain genome sequencing and assembly using PacBio and Illumina Hiseq.</title>
        <authorList>
            <person name="Carkaci D."/>
            <person name="Dargis R."/>
            <person name="Nielsen X.C."/>
            <person name="Skovgaard O."/>
            <person name="Fuursted K."/>
            <person name="Christensen J.J."/>
        </authorList>
    </citation>
    <scope>NUCLEOTIDE SEQUENCE [LARGE SCALE GENOMIC DNA]</scope>
    <source>
        <strain evidence="18">CCUG42038B</strain>
    </source>
</reference>
<keyword evidence="6 15" id="KW-0479">Metal-binding</keyword>
<dbReference type="RefSeq" id="WP_067979228.1">
    <property type="nucleotide sequence ID" value="NZ_CP014163.1"/>
</dbReference>
<gene>
    <name evidence="15 17" type="primary">ligA</name>
    <name evidence="17" type="ORF">AWM75_05355</name>
</gene>
<comment type="function">
    <text evidence="1 15">DNA ligase that catalyzes the formation of phosphodiester linkages between 5'-phosphoryl and 3'-hydroxyl groups in double-stranded DNA using NAD as a coenzyme and as the energy source for the reaction. It is essential for DNA replication and repair of damaged DNA.</text>
</comment>
<dbReference type="InterPro" id="IPR003583">
    <property type="entry name" value="Hlx-hairpin-Hlx_DNA-bd_motif"/>
</dbReference>
<feature type="binding site" evidence="15">
    <location>
        <position position="135"/>
    </location>
    <ligand>
        <name>NAD(+)</name>
        <dbReference type="ChEBI" id="CHEBI:57540"/>
    </ligand>
</feature>
<evidence type="ECO:0000256" key="8">
    <source>
        <dbReference type="ARBA" id="ARBA00022833"/>
    </source>
</evidence>
<dbReference type="InterPro" id="IPR012340">
    <property type="entry name" value="NA-bd_OB-fold"/>
</dbReference>
<feature type="active site" description="N6-AMP-lysine intermediate" evidence="15">
    <location>
        <position position="114"/>
    </location>
</feature>
<dbReference type="Pfam" id="PF00533">
    <property type="entry name" value="BRCT"/>
    <property type="match status" value="1"/>
</dbReference>
<proteinExistence type="inferred from homology"/>
<evidence type="ECO:0000256" key="10">
    <source>
        <dbReference type="ARBA" id="ARBA00023027"/>
    </source>
</evidence>
<keyword evidence="5 15" id="KW-0235">DNA replication</keyword>
<feature type="binding site" evidence="15">
    <location>
        <position position="406"/>
    </location>
    <ligand>
        <name>Zn(2+)</name>
        <dbReference type="ChEBI" id="CHEBI:29105"/>
    </ligand>
</feature>
<dbReference type="GO" id="GO:0003677">
    <property type="term" value="F:DNA binding"/>
    <property type="evidence" value="ECO:0007669"/>
    <property type="project" value="InterPro"/>
</dbReference>
<dbReference type="Gene3D" id="3.30.470.30">
    <property type="entry name" value="DNA ligase/mRNA capping enzyme"/>
    <property type="match status" value="1"/>
</dbReference>
<feature type="binding site" evidence="15">
    <location>
        <position position="169"/>
    </location>
    <ligand>
        <name>NAD(+)</name>
        <dbReference type="ChEBI" id="CHEBI:57540"/>
    </ligand>
</feature>
<dbReference type="CDD" id="cd00114">
    <property type="entry name" value="LIGANc"/>
    <property type="match status" value="1"/>
</dbReference>
<dbReference type="NCBIfam" id="NF005932">
    <property type="entry name" value="PRK07956.1"/>
    <property type="match status" value="1"/>
</dbReference>
<evidence type="ECO:0000256" key="14">
    <source>
        <dbReference type="ARBA" id="ARBA00060881"/>
    </source>
</evidence>
<dbReference type="Gene3D" id="1.10.150.20">
    <property type="entry name" value="5' to 3' exonuclease, C-terminal subdomain"/>
    <property type="match status" value="2"/>
</dbReference>
<name>A0A0X8FLE9_9LACT</name>
<evidence type="ECO:0000256" key="12">
    <source>
        <dbReference type="ARBA" id="ARBA00023211"/>
    </source>
</evidence>
<dbReference type="Gene3D" id="6.20.10.30">
    <property type="match status" value="1"/>
</dbReference>
<keyword evidence="10 15" id="KW-0520">NAD</keyword>
<organism evidence="17 18">
    <name type="scientific">Aerococcus urinaehominis</name>
    <dbReference type="NCBI Taxonomy" id="128944"/>
    <lineage>
        <taxon>Bacteria</taxon>
        <taxon>Bacillati</taxon>
        <taxon>Bacillota</taxon>
        <taxon>Bacilli</taxon>
        <taxon>Lactobacillales</taxon>
        <taxon>Aerococcaceae</taxon>
        <taxon>Aerococcus</taxon>
    </lineage>
</organism>
<dbReference type="Pfam" id="PF01653">
    <property type="entry name" value="DNA_ligase_aden"/>
    <property type="match status" value="1"/>
</dbReference>
<reference evidence="17 18" key="1">
    <citation type="journal article" date="2016" name="Genome Announc.">
        <title>Complete Genome Sequences of Aerococcus christensenii CCUG 28831T, Aerococcus sanguinicola CCUG 43001T, Aerococcus urinae CCUG 36881T, Aerococcus urinaeequi CCUG 28094T, Aerococcus urinaehominis CCUG 42038 BT, and Aerococcus viridans CCUG 4311T.</title>
        <authorList>
            <person name="Carkaci D."/>
            <person name="Dargis R."/>
            <person name="Nielsen X.C."/>
            <person name="Skovgaard O."/>
            <person name="Fuursted K."/>
            <person name="Christensen J.J."/>
        </authorList>
    </citation>
    <scope>NUCLEOTIDE SEQUENCE [LARGE SCALE GENOMIC DNA]</scope>
    <source>
        <strain evidence="17 18">CCUG42038B</strain>
    </source>
</reference>
<protein>
    <recommendedName>
        <fullName evidence="3 15">DNA ligase</fullName>
        <ecNumber evidence="2 15">6.5.1.2</ecNumber>
    </recommendedName>
    <alternativeName>
        <fullName evidence="15">Polydeoxyribonucleotide synthase [NAD(+)]</fullName>
    </alternativeName>
</protein>
<dbReference type="AlphaFoldDB" id="A0A0X8FLE9"/>
<dbReference type="GO" id="GO:0006260">
    <property type="term" value="P:DNA replication"/>
    <property type="evidence" value="ECO:0007669"/>
    <property type="project" value="UniProtKB-KW"/>
</dbReference>
<dbReference type="InterPro" id="IPR004150">
    <property type="entry name" value="NAD_DNA_ligase_OB"/>
</dbReference>
<keyword evidence="11 15" id="KW-0234">DNA repair</keyword>
<dbReference type="NCBIfam" id="TIGR00575">
    <property type="entry name" value="dnlj"/>
    <property type="match status" value="1"/>
</dbReference>
<dbReference type="STRING" id="128944.AWM75_05355"/>
<feature type="binding site" evidence="15">
    <location>
        <begin position="33"/>
        <end position="37"/>
    </location>
    <ligand>
        <name>NAD(+)</name>
        <dbReference type="ChEBI" id="CHEBI:57540"/>
    </ligand>
</feature>
<dbReference type="PROSITE" id="PS50172">
    <property type="entry name" value="BRCT"/>
    <property type="match status" value="1"/>
</dbReference>
<dbReference type="InterPro" id="IPR013839">
    <property type="entry name" value="DNAligase_adenylation"/>
</dbReference>
<evidence type="ECO:0000256" key="15">
    <source>
        <dbReference type="HAMAP-Rule" id="MF_01588"/>
    </source>
</evidence>
<feature type="binding site" evidence="15">
    <location>
        <position position="112"/>
    </location>
    <ligand>
        <name>NAD(+)</name>
        <dbReference type="ChEBI" id="CHEBI:57540"/>
    </ligand>
</feature>